<comment type="similarity">
    <text evidence="2 7">Belongs to the TVP38/TMEM64 family.</text>
</comment>
<accession>A0A927Q0B2</accession>
<keyword evidence="5 7" id="KW-1133">Transmembrane helix</keyword>
<comment type="subcellular location">
    <subcellularLocation>
        <location evidence="1 7">Cell membrane</location>
        <topology evidence="1 7">Multi-pass membrane protein</topology>
    </subcellularLocation>
</comment>
<reference evidence="9" key="1">
    <citation type="submission" date="2020-09" db="EMBL/GenBank/DDBJ databases">
        <title>Nocardioides sp. strain MJB4 16S ribosomal RNA gene Genome sequencing and assembly.</title>
        <authorList>
            <person name="Kim I."/>
        </authorList>
    </citation>
    <scope>NUCLEOTIDE SEQUENCE</scope>
    <source>
        <strain evidence="9">MJB4</strain>
    </source>
</reference>
<protein>
    <recommendedName>
        <fullName evidence="7">TVP38/TMEM64 family membrane protein</fullName>
    </recommendedName>
</protein>
<evidence type="ECO:0000256" key="7">
    <source>
        <dbReference type="RuleBase" id="RU366058"/>
    </source>
</evidence>
<feature type="transmembrane region" description="Helical" evidence="7">
    <location>
        <begin position="60"/>
        <end position="78"/>
    </location>
</feature>
<proteinExistence type="inferred from homology"/>
<dbReference type="PANTHER" id="PTHR12677:SF59">
    <property type="entry name" value="GOLGI APPARATUS MEMBRANE PROTEIN TVP38-RELATED"/>
    <property type="match status" value="1"/>
</dbReference>
<evidence type="ECO:0000256" key="1">
    <source>
        <dbReference type="ARBA" id="ARBA00004651"/>
    </source>
</evidence>
<feature type="transmembrane region" description="Helical" evidence="7">
    <location>
        <begin position="202"/>
        <end position="224"/>
    </location>
</feature>
<dbReference type="AlphaFoldDB" id="A0A927Q0B2"/>
<evidence type="ECO:0000256" key="5">
    <source>
        <dbReference type="ARBA" id="ARBA00022989"/>
    </source>
</evidence>
<evidence type="ECO:0000259" key="8">
    <source>
        <dbReference type="Pfam" id="PF09335"/>
    </source>
</evidence>
<sequence>MSEPIPGAADVAAPRGRLGRRHVVRAAALVALVVVTSVVAEVQGMPDVDSLRDRVEGAGGAGMAVFVGGYALLALLPAPKGVLTALGGALFGWVAGAALSLVGALIGAVVAFDAGRWLGRETVDRLTHGRLRAVDDLLRDHGLGAVLAVRLVPVLPYTVINYAAGLSGVRRRDYVLGSALGMVPGSLAYSAVGAWGTSPWGLLAAGAALVVLVVVGATLGRRLLPRPGAPRRRPG</sequence>
<feature type="transmembrane region" description="Helical" evidence="7">
    <location>
        <begin position="174"/>
        <end position="196"/>
    </location>
</feature>
<comment type="caution">
    <text evidence="9">The sequence shown here is derived from an EMBL/GenBank/DDBJ whole genome shotgun (WGS) entry which is preliminary data.</text>
</comment>
<dbReference type="EMBL" id="JACYXZ010000003">
    <property type="protein sequence ID" value="MBD8870420.1"/>
    <property type="molecule type" value="Genomic_DNA"/>
</dbReference>
<evidence type="ECO:0000313" key="10">
    <source>
        <dbReference type="Proteomes" id="UP000616839"/>
    </source>
</evidence>
<feature type="domain" description="VTT" evidence="8">
    <location>
        <begin position="79"/>
        <end position="194"/>
    </location>
</feature>
<keyword evidence="4 7" id="KW-0812">Transmembrane</keyword>
<dbReference type="InterPro" id="IPR015414">
    <property type="entry name" value="TMEM64"/>
</dbReference>
<dbReference type="Pfam" id="PF09335">
    <property type="entry name" value="VTT_dom"/>
    <property type="match status" value="1"/>
</dbReference>
<evidence type="ECO:0000256" key="6">
    <source>
        <dbReference type="ARBA" id="ARBA00023136"/>
    </source>
</evidence>
<dbReference type="PANTHER" id="PTHR12677">
    <property type="entry name" value="GOLGI APPARATUS MEMBRANE PROTEIN TVP38-RELATED"/>
    <property type="match status" value="1"/>
</dbReference>
<name>A0A927Q0B2_9ACTN</name>
<feature type="transmembrane region" description="Helical" evidence="7">
    <location>
        <begin position="23"/>
        <end position="40"/>
    </location>
</feature>
<feature type="transmembrane region" description="Helical" evidence="7">
    <location>
        <begin position="142"/>
        <end position="162"/>
    </location>
</feature>
<keyword evidence="3 7" id="KW-1003">Cell membrane</keyword>
<feature type="transmembrane region" description="Helical" evidence="7">
    <location>
        <begin position="90"/>
        <end position="112"/>
    </location>
</feature>
<keyword evidence="10" id="KW-1185">Reference proteome</keyword>
<evidence type="ECO:0000256" key="4">
    <source>
        <dbReference type="ARBA" id="ARBA00022692"/>
    </source>
</evidence>
<keyword evidence="6 7" id="KW-0472">Membrane</keyword>
<organism evidence="9 10">
    <name type="scientific">Nocardioides donggukensis</name>
    <dbReference type="NCBI Taxonomy" id="2774019"/>
    <lineage>
        <taxon>Bacteria</taxon>
        <taxon>Bacillati</taxon>
        <taxon>Actinomycetota</taxon>
        <taxon>Actinomycetes</taxon>
        <taxon>Propionibacteriales</taxon>
        <taxon>Nocardioidaceae</taxon>
        <taxon>Nocardioides</taxon>
    </lineage>
</organism>
<dbReference type="RefSeq" id="WP_192143721.1">
    <property type="nucleotide sequence ID" value="NZ_JACYXZ010000003.1"/>
</dbReference>
<evidence type="ECO:0000256" key="2">
    <source>
        <dbReference type="ARBA" id="ARBA00008640"/>
    </source>
</evidence>
<evidence type="ECO:0000313" key="9">
    <source>
        <dbReference type="EMBL" id="MBD8870420.1"/>
    </source>
</evidence>
<evidence type="ECO:0000256" key="3">
    <source>
        <dbReference type="ARBA" id="ARBA00022475"/>
    </source>
</evidence>
<dbReference type="Proteomes" id="UP000616839">
    <property type="component" value="Unassembled WGS sequence"/>
</dbReference>
<dbReference type="GO" id="GO:0005886">
    <property type="term" value="C:plasma membrane"/>
    <property type="evidence" value="ECO:0007669"/>
    <property type="project" value="UniProtKB-SubCell"/>
</dbReference>
<dbReference type="InterPro" id="IPR032816">
    <property type="entry name" value="VTT_dom"/>
</dbReference>
<gene>
    <name evidence="9" type="ORF">IE331_12355</name>
</gene>